<evidence type="ECO:0000256" key="1">
    <source>
        <dbReference type="SAM" id="Phobius"/>
    </source>
</evidence>
<keyword evidence="1" id="KW-0472">Membrane</keyword>
<proteinExistence type="predicted"/>
<dbReference type="InterPro" id="IPR047789">
    <property type="entry name" value="CU044_5270-like"/>
</dbReference>
<evidence type="ECO:0000313" key="2">
    <source>
        <dbReference type="EMBL" id="SNT47954.1"/>
    </source>
</evidence>
<dbReference type="OrthoDB" id="3612087at2"/>
<sequence length="281" mass="29722">MDDMRMVRELMPDTSLRSLDELAAARSTLDEAMGGGKPAARRRFAPAIWTTAALAAAIAAVVVLAPDTVGGPTSEAEAAQVLRDAAAATLTLPDVEPRGNQFVYQRSGDGAETWLSVDGTRDGLVQRADGTDKGVLPGCRDGKRAVMKGDEVIGSESCTPEPAYNPDLPTDPDAMFAYLNPNGDANSMGKDILYLMNGRYVRPQSRAALFEAAARIPGLRVVRDGLDPADRPAIQVMWSTDGKSGGIFFDPDTLAYLGVWAGKGSSAVLRVAIVDTVGQRP</sequence>
<name>A0A239N0K3_9ACTN</name>
<organism evidence="2 3">
    <name type="scientific">Asanoa hainanensis</name>
    <dbReference type="NCBI Taxonomy" id="560556"/>
    <lineage>
        <taxon>Bacteria</taxon>
        <taxon>Bacillati</taxon>
        <taxon>Actinomycetota</taxon>
        <taxon>Actinomycetes</taxon>
        <taxon>Micromonosporales</taxon>
        <taxon>Micromonosporaceae</taxon>
        <taxon>Asanoa</taxon>
    </lineage>
</organism>
<dbReference type="RefSeq" id="WP_089250507.1">
    <property type="nucleotide sequence ID" value="NZ_FZPH01000007.1"/>
</dbReference>
<keyword evidence="1" id="KW-0812">Transmembrane</keyword>
<keyword evidence="1" id="KW-1133">Transmembrane helix</keyword>
<accession>A0A239N0K3</accession>
<keyword evidence="3" id="KW-1185">Reference proteome</keyword>
<protein>
    <submittedName>
        <fullName evidence="2">Uncharacterized protein</fullName>
    </submittedName>
</protein>
<dbReference type="AlphaFoldDB" id="A0A239N0K3"/>
<dbReference type="EMBL" id="FZPH01000007">
    <property type="protein sequence ID" value="SNT47954.1"/>
    <property type="molecule type" value="Genomic_DNA"/>
</dbReference>
<gene>
    <name evidence="2" type="ORF">SAMN05421812_10742</name>
</gene>
<dbReference type="Proteomes" id="UP000198362">
    <property type="component" value="Unassembled WGS sequence"/>
</dbReference>
<evidence type="ECO:0000313" key="3">
    <source>
        <dbReference type="Proteomes" id="UP000198362"/>
    </source>
</evidence>
<reference evidence="2 3" key="1">
    <citation type="submission" date="2017-06" db="EMBL/GenBank/DDBJ databases">
        <authorList>
            <person name="Kim H.J."/>
            <person name="Triplett B.A."/>
        </authorList>
    </citation>
    <scope>NUCLEOTIDE SEQUENCE [LARGE SCALE GENOMIC DNA]</scope>
    <source>
        <strain evidence="2 3">CGMCC 4.5593</strain>
    </source>
</reference>
<feature type="transmembrane region" description="Helical" evidence="1">
    <location>
        <begin position="47"/>
        <end position="65"/>
    </location>
</feature>
<dbReference type="NCBIfam" id="NF038083">
    <property type="entry name" value="CU044_5270_fam"/>
    <property type="match status" value="1"/>
</dbReference>